<keyword evidence="7" id="KW-0902">Two-component regulatory system</keyword>
<evidence type="ECO:0000256" key="2">
    <source>
        <dbReference type="ARBA" id="ARBA00004370"/>
    </source>
</evidence>
<comment type="caution">
    <text evidence="9">The sequence shown here is derived from an EMBL/GenBank/DDBJ whole genome shotgun (WGS) entry which is preliminary data.</text>
</comment>
<dbReference type="InterPro" id="IPR005467">
    <property type="entry name" value="His_kinase_dom"/>
</dbReference>
<evidence type="ECO:0000256" key="6">
    <source>
        <dbReference type="ARBA" id="ARBA00022777"/>
    </source>
</evidence>
<dbReference type="AlphaFoldDB" id="A0A139RAT3"/>
<keyword evidence="4" id="KW-0597">Phosphoprotein</keyword>
<dbReference type="InterPro" id="IPR036890">
    <property type="entry name" value="HATPase_C_sf"/>
</dbReference>
<evidence type="ECO:0000256" key="5">
    <source>
        <dbReference type="ARBA" id="ARBA00022679"/>
    </source>
</evidence>
<evidence type="ECO:0000256" key="7">
    <source>
        <dbReference type="ARBA" id="ARBA00023012"/>
    </source>
</evidence>
<evidence type="ECO:0000259" key="8">
    <source>
        <dbReference type="PROSITE" id="PS50109"/>
    </source>
</evidence>
<name>A0A139RAT3_STRMT</name>
<dbReference type="SMART" id="SM00387">
    <property type="entry name" value="HATPase_c"/>
    <property type="match status" value="1"/>
</dbReference>
<evidence type="ECO:0000313" key="10">
    <source>
        <dbReference type="Proteomes" id="UP000070779"/>
    </source>
</evidence>
<dbReference type="PROSITE" id="PS50109">
    <property type="entry name" value="HIS_KIN"/>
    <property type="match status" value="1"/>
</dbReference>
<dbReference type="Gene3D" id="3.30.565.10">
    <property type="entry name" value="Histidine kinase-like ATPase, C-terminal domain"/>
    <property type="match status" value="1"/>
</dbReference>
<dbReference type="EMBL" id="LQZD01000310">
    <property type="protein sequence ID" value="KXU11838.1"/>
    <property type="molecule type" value="Genomic_DNA"/>
</dbReference>
<dbReference type="PANTHER" id="PTHR45453:SF1">
    <property type="entry name" value="PHOSPHATE REGULON SENSOR PROTEIN PHOR"/>
    <property type="match status" value="1"/>
</dbReference>
<dbReference type="GO" id="GO:0000155">
    <property type="term" value="F:phosphorelay sensor kinase activity"/>
    <property type="evidence" value="ECO:0007669"/>
    <property type="project" value="TreeGrafter"/>
</dbReference>
<evidence type="ECO:0000256" key="4">
    <source>
        <dbReference type="ARBA" id="ARBA00022553"/>
    </source>
</evidence>
<dbReference type="GO" id="GO:0004721">
    <property type="term" value="F:phosphoprotein phosphatase activity"/>
    <property type="evidence" value="ECO:0007669"/>
    <property type="project" value="TreeGrafter"/>
</dbReference>
<dbReference type="Proteomes" id="UP000070779">
    <property type="component" value="Unassembled WGS sequence"/>
</dbReference>
<dbReference type="PATRIC" id="fig|28037.238.peg.1397"/>
<dbReference type="EC" id="2.7.13.3" evidence="3"/>
<comment type="catalytic activity">
    <reaction evidence="1">
        <text>ATP + protein L-histidine = ADP + protein N-phospho-L-histidine.</text>
        <dbReference type="EC" id="2.7.13.3"/>
    </reaction>
</comment>
<gene>
    <name evidence="9" type="ORF">SMIDD22_01162</name>
</gene>
<evidence type="ECO:0000256" key="3">
    <source>
        <dbReference type="ARBA" id="ARBA00012438"/>
    </source>
</evidence>
<dbReference type="InterPro" id="IPR003594">
    <property type="entry name" value="HATPase_dom"/>
</dbReference>
<feature type="domain" description="Histidine kinase" evidence="8">
    <location>
        <begin position="1"/>
        <end position="119"/>
    </location>
</feature>
<dbReference type="Pfam" id="PF02518">
    <property type="entry name" value="HATPase_c"/>
    <property type="match status" value="1"/>
</dbReference>
<keyword evidence="5" id="KW-0808">Transferase</keyword>
<dbReference type="SUPFAM" id="SSF55874">
    <property type="entry name" value="ATPase domain of HSP90 chaperone/DNA topoisomerase II/histidine kinase"/>
    <property type="match status" value="1"/>
</dbReference>
<organism evidence="9 10">
    <name type="scientific">Streptococcus mitis</name>
    <dbReference type="NCBI Taxonomy" id="28037"/>
    <lineage>
        <taxon>Bacteria</taxon>
        <taxon>Bacillati</taxon>
        <taxon>Bacillota</taxon>
        <taxon>Bacilli</taxon>
        <taxon>Lactobacillales</taxon>
        <taxon>Streptococcaceae</taxon>
        <taxon>Streptococcus</taxon>
        <taxon>Streptococcus mitis group</taxon>
    </lineage>
</organism>
<dbReference type="GO" id="GO:0016036">
    <property type="term" value="P:cellular response to phosphate starvation"/>
    <property type="evidence" value="ECO:0007669"/>
    <property type="project" value="TreeGrafter"/>
</dbReference>
<dbReference type="InterPro" id="IPR050351">
    <property type="entry name" value="BphY/WalK/GraS-like"/>
</dbReference>
<dbReference type="GO" id="GO:0005886">
    <property type="term" value="C:plasma membrane"/>
    <property type="evidence" value="ECO:0007669"/>
    <property type="project" value="TreeGrafter"/>
</dbReference>
<dbReference type="InterPro" id="IPR004358">
    <property type="entry name" value="Sig_transdc_His_kin-like_C"/>
</dbReference>
<evidence type="ECO:0000256" key="1">
    <source>
        <dbReference type="ARBA" id="ARBA00000085"/>
    </source>
</evidence>
<sequence length="119" mass="13400">MFNQKTYVEKSLISRIIHNLIYNSVLHNPSGCDIQIILKHLSNNTFSITVRDNGIGASPNRLNNINKIEEFSFDISGVRRSGIGLKITKQIVDLHHGDMVITSQLGEYFQTTITLDTVN</sequence>
<reference evidence="9 10" key="1">
    <citation type="submission" date="2016-01" db="EMBL/GenBank/DDBJ databases">
        <title>Highly variable Streptococcus oralis are common among viridans streptococci isolated from primates.</title>
        <authorList>
            <person name="Denapaite D."/>
            <person name="Rieger M."/>
            <person name="Koendgen S."/>
            <person name="Brueckner R."/>
            <person name="Ochigava I."/>
            <person name="Kappeler P."/>
            <person name="Maetz-Rensing K."/>
            <person name="Leendertz F."/>
            <person name="Hakenbeck R."/>
        </authorList>
    </citation>
    <scope>NUCLEOTIDE SEQUENCE [LARGE SCALE GENOMIC DNA]</scope>
    <source>
        <strain evidence="9 10">DD22</strain>
    </source>
</reference>
<dbReference type="PANTHER" id="PTHR45453">
    <property type="entry name" value="PHOSPHATE REGULON SENSOR PROTEIN PHOR"/>
    <property type="match status" value="1"/>
</dbReference>
<accession>A0A139RAT3</accession>
<protein>
    <recommendedName>
        <fullName evidence="3">histidine kinase</fullName>
        <ecNumber evidence="3">2.7.13.3</ecNumber>
    </recommendedName>
</protein>
<keyword evidence="6" id="KW-0418">Kinase</keyword>
<evidence type="ECO:0000313" key="9">
    <source>
        <dbReference type="EMBL" id="KXU11838.1"/>
    </source>
</evidence>
<dbReference type="PRINTS" id="PR00344">
    <property type="entry name" value="BCTRLSENSOR"/>
</dbReference>
<comment type="subcellular location">
    <subcellularLocation>
        <location evidence="2">Membrane</location>
    </subcellularLocation>
</comment>
<proteinExistence type="predicted"/>